<evidence type="ECO:0000256" key="1">
    <source>
        <dbReference type="SAM" id="Phobius"/>
    </source>
</evidence>
<protein>
    <submittedName>
        <fullName evidence="2">Unannotated protein</fullName>
    </submittedName>
</protein>
<gene>
    <name evidence="2" type="ORF">UFOPK3897_01687</name>
</gene>
<keyword evidence="1" id="KW-0472">Membrane</keyword>
<name>A0A6J7ND36_9ZZZZ</name>
<accession>A0A6J7ND36</accession>
<sequence length="70" mass="7157">MLAAGLFLTLGAGLADITVLSKSQIPSIFSPLVARLTVIFALGLGLGLTLAGALSLSRGQKKSKKMAQET</sequence>
<keyword evidence="1" id="KW-0812">Transmembrane</keyword>
<evidence type="ECO:0000313" key="2">
    <source>
        <dbReference type="EMBL" id="CAB4990205.1"/>
    </source>
</evidence>
<dbReference type="EMBL" id="CAFBOF010000073">
    <property type="protein sequence ID" value="CAB4990205.1"/>
    <property type="molecule type" value="Genomic_DNA"/>
</dbReference>
<reference evidence="2" key="1">
    <citation type="submission" date="2020-05" db="EMBL/GenBank/DDBJ databases">
        <authorList>
            <person name="Chiriac C."/>
            <person name="Salcher M."/>
            <person name="Ghai R."/>
            <person name="Kavagutti S V."/>
        </authorList>
    </citation>
    <scope>NUCLEOTIDE SEQUENCE</scope>
</reference>
<feature type="transmembrane region" description="Helical" evidence="1">
    <location>
        <begin position="31"/>
        <end position="56"/>
    </location>
</feature>
<dbReference type="AlphaFoldDB" id="A0A6J7ND36"/>
<proteinExistence type="predicted"/>
<keyword evidence="1" id="KW-1133">Transmembrane helix</keyword>
<organism evidence="2">
    <name type="scientific">freshwater metagenome</name>
    <dbReference type="NCBI Taxonomy" id="449393"/>
    <lineage>
        <taxon>unclassified sequences</taxon>
        <taxon>metagenomes</taxon>
        <taxon>ecological metagenomes</taxon>
    </lineage>
</organism>